<reference evidence="6" key="1">
    <citation type="journal article" date="2019" name="Int. J. Syst. Evol. Microbiol.">
        <title>The Global Catalogue of Microorganisms (GCM) 10K type strain sequencing project: providing services to taxonomists for standard genome sequencing and annotation.</title>
        <authorList>
            <consortium name="The Broad Institute Genomics Platform"/>
            <consortium name="The Broad Institute Genome Sequencing Center for Infectious Disease"/>
            <person name="Wu L."/>
            <person name="Ma J."/>
        </authorList>
    </citation>
    <scope>NUCLEOTIDE SEQUENCE [LARGE SCALE GENOMIC DNA]</scope>
    <source>
        <strain evidence="6">KCTC 12848</strain>
    </source>
</reference>
<sequence length="401" mass="42545">MPRKRSITRRFGALAGAVVAGAVVAAVPATAATAPPRSDLPAPTGPHAVGVTELHLVDHARRDPWVPGVVRELMVTVRYPAKRGGAPAPFLTPAAAEVVAEADGARLGVDADLVDYGFATHSVAGADVVGARWPVVLYSPGRGESRAFGTALTEQLAAEGYMVVALDHTHEPPAVEFPGGRVARRALPPSSPEVLREMIATRVGDTRFVLDRLEVLAAGGNPDAERRRLPRGLGRALDLSRVGVFGHSGGGFTAGEAVLADRRVDAGANLDGSMAYAQSTGDFGRVAREGLDRPFLLMSAGDHSAASDPSWQEFLANHRGWVRRLHLPAGEHFSYTDHQVLLSRPGLDPAVPEAAIGTVDPGRSVAAQRAYVTAFFDLHLGHRPQRLFDGPSDRYPEVEFH</sequence>
<dbReference type="PANTHER" id="PTHR10272:SF0">
    <property type="entry name" value="PLATELET-ACTIVATING FACTOR ACETYLHYDROLASE"/>
    <property type="match status" value="1"/>
</dbReference>
<evidence type="ECO:0000256" key="4">
    <source>
        <dbReference type="SAM" id="SignalP"/>
    </source>
</evidence>
<dbReference type="Gene3D" id="3.40.50.1820">
    <property type="entry name" value="alpha/beta hydrolase"/>
    <property type="match status" value="1"/>
</dbReference>
<comment type="caution">
    <text evidence="5">The sequence shown here is derived from an EMBL/GenBank/DDBJ whole genome shotgun (WGS) entry which is preliminary data.</text>
</comment>
<organism evidence="5 6">
    <name type="scientific">Saccharothrix xinjiangensis</name>
    <dbReference type="NCBI Taxonomy" id="204798"/>
    <lineage>
        <taxon>Bacteria</taxon>
        <taxon>Bacillati</taxon>
        <taxon>Actinomycetota</taxon>
        <taxon>Actinomycetes</taxon>
        <taxon>Pseudonocardiales</taxon>
        <taxon>Pseudonocardiaceae</taxon>
        <taxon>Saccharothrix</taxon>
    </lineage>
</organism>
<dbReference type="SUPFAM" id="SSF53474">
    <property type="entry name" value="alpha/beta-Hydrolases"/>
    <property type="match status" value="1"/>
</dbReference>
<evidence type="ECO:0000256" key="2">
    <source>
        <dbReference type="ARBA" id="ARBA00022963"/>
    </source>
</evidence>
<dbReference type="PANTHER" id="PTHR10272">
    <property type="entry name" value="PLATELET-ACTIVATING FACTOR ACETYLHYDROLASE"/>
    <property type="match status" value="1"/>
</dbReference>
<evidence type="ECO:0000256" key="3">
    <source>
        <dbReference type="ARBA" id="ARBA00023098"/>
    </source>
</evidence>
<dbReference type="Pfam" id="PF03403">
    <property type="entry name" value="PAF-AH_p_II"/>
    <property type="match status" value="1"/>
</dbReference>
<proteinExistence type="predicted"/>
<name>A0ABV9Y3D4_9PSEU</name>
<evidence type="ECO:0000313" key="6">
    <source>
        <dbReference type="Proteomes" id="UP001595833"/>
    </source>
</evidence>
<feature type="chain" id="PRO_5046674396" evidence="4">
    <location>
        <begin position="32"/>
        <end position="401"/>
    </location>
</feature>
<dbReference type="RefSeq" id="WP_344040712.1">
    <property type="nucleotide sequence ID" value="NZ_BAAAKE010000024.1"/>
</dbReference>
<feature type="signal peptide" evidence="4">
    <location>
        <begin position="1"/>
        <end position="31"/>
    </location>
</feature>
<evidence type="ECO:0000256" key="1">
    <source>
        <dbReference type="ARBA" id="ARBA00022801"/>
    </source>
</evidence>
<keyword evidence="2" id="KW-0442">Lipid degradation</keyword>
<keyword evidence="1 5" id="KW-0378">Hydrolase</keyword>
<dbReference type="InterPro" id="IPR029058">
    <property type="entry name" value="AB_hydrolase_fold"/>
</dbReference>
<evidence type="ECO:0000313" key="5">
    <source>
        <dbReference type="EMBL" id="MFC5056242.1"/>
    </source>
</evidence>
<keyword evidence="6" id="KW-1185">Reference proteome</keyword>
<gene>
    <name evidence="5" type="ORF">ACFPFM_21095</name>
</gene>
<keyword evidence="4" id="KW-0732">Signal</keyword>
<dbReference type="EMBL" id="JBHSJB010000018">
    <property type="protein sequence ID" value="MFC5056242.1"/>
    <property type="molecule type" value="Genomic_DNA"/>
</dbReference>
<dbReference type="Proteomes" id="UP001595833">
    <property type="component" value="Unassembled WGS sequence"/>
</dbReference>
<dbReference type="GO" id="GO:0016787">
    <property type="term" value="F:hydrolase activity"/>
    <property type="evidence" value="ECO:0007669"/>
    <property type="project" value="UniProtKB-KW"/>
</dbReference>
<protein>
    <submittedName>
        <fullName evidence="5">Alpha/beta hydrolase family protein</fullName>
    </submittedName>
</protein>
<keyword evidence="3" id="KW-0443">Lipid metabolism</keyword>
<accession>A0ABV9Y3D4</accession>